<gene>
    <name evidence="1" type="ORF">AQJ54_34305</name>
</gene>
<evidence type="ECO:0000313" key="2">
    <source>
        <dbReference type="Proteomes" id="UP000054375"/>
    </source>
</evidence>
<dbReference type="Proteomes" id="UP000054375">
    <property type="component" value="Unassembled WGS sequence"/>
</dbReference>
<dbReference type="AlphaFoldDB" id="A0A117QYC9"/>
<name>A0A117QYC9_9ACTN</name>
<organism evidence="1 2">
    <name type="scientific">Streptomyces griseorubiginosus</name>
    <dbReference type="NCBI Taxonomy" id="67304"/>
    <lineage>
        <taxon>Bacteria</taxon>
        <taxon>Bacillati</taxon>
        <taxon>Actinomycetota</taxon>
        <taxon>Actinomycetes</taxon>
        <taxon>Kitasatosporales</taxon>
        <taxon>Streptomycetaceae</taxon>
        <taxon>Streptomyces</taxon>
    </lineage>
</organism>
<protein>
    <submittedName>
        <fullName evidence="1">Uncharacterized protein</fullName>
    </submittedName>
</protein>
<evidence type="ECO:0000313" key="1">
    <source>
        <dbReference type="EMBL" id="KUN61046.1"/>
    </source>
</evidence>
<dbReference type="EMBL" id="LMWV01000029">
    <property type="protein sequence ID" value="KUN61046.1"/>
    <property type="molecule type" value="Genomic_DNA"/>
</dbReference>
<sequence>MRIAAEAAAVLDSLASERTEGLMDTDVPRQTTRVRAAATLAGSRPGCVGLGYSGLPPIAH</sequence>
<comment type="caution">
    <text evidence="1">The sequence shown here is derived from an EMBL/GenBank/DDBJ whole genome shotgun (WGS) entry which is preliminary data.</text>
</comment>
<reference evidence="1 2" key="1">
    <citation type="submission" date="2015-10" db="EMBL/GenBank/DDBJ databases">
        <title>Draft genome sequence of Streptomyces griseorubiginosus DSM 40469, type strain for the species Streptomyces griseorubiginosus.</title>
        <authorList>
            <person name="Ruckert C."/>
            <person name="Winkler A."/>
            <person name="Kalinowski J."/>
            <person name="Kampfer P."/>
            <person name="Glaeser S."/>
        </authorList>
    </citation>
    <scope>NUCLEOTIDE SEQUENCE [LARGE SCALE GENOMIC DNA]</scope>
    <source>
        <strain evidence="1 2">DSM 40469</strain>
    </source>
</reference>
<keyword evidence="2" id="KW-1185">Reference proteome</keyword>
<accession>A0A117QYC9</accession>
<proteinExistence type="predicted"/>